<evidence type="ECO:0000313" key="1">
    <source>
        <dbReference type="EMBL" id="RIY37949.1"/>
    </source>
</evidence>
<gene>
    <name evidence="1" type="ORF">CKF58_04375</name>
</gene>
<dbReference type="AlphaFoldDB" id="A0A3A1YL40"/>
<organism evidence="1 2">
    <name type="scientific">Psittacicella hinzii</name>
    <dbReference type="NCBI Taxonomy" id="2028575"/>
    <lineage>
        <taxon>Bacteria</taxon>
        <taxon>Pseudomonadati</taxon>
        <taxon>Pseudomonadota</taxon>
        <taxon>Gammaproteobacteria</taxon>
        <taxon>Pasteurellales</taxon>
        <taxon>Psittacicellaceae</taxon>
        <taxon>Psittacicella</taxon>
    </lineage>
</organism>
<accession>A0A3A1YL40</accession>
<proteinExistence type="predicted"/>
<name>A0A3A1YL40_9GAMM</name>
<dbReference type="EMBL" id="NRJG01000070">
    <property type="protein sequence ID" value="RIY37949.1"/>
    <property type="molecule type" value="Genomic_DNA"/>
</dbReference>
<sequence>MFLAPAAYFIDAATGYMYTMPSQVFIRLNEKGVGQAQQIVDGEFKEQTVYTGNLDELPEQVRQQMQLVSTAKVNTQSIIVTQQ</sequence>
<evidence type="ECO:0000313" key="2">
    <source>
        <dbReference type="Proteomes" id="UP000265916"/>
    </source>
</evidence>
<comment type="caution">
    <text evidence="1">The sequence shown here is derived from an EMBL/GenBank/DDBJ whole genome shotgun (WGS) entry which is preliminary data.</text>
</comment>
<protein>
    <submittedName>
        <fullName evidence="1">Uncharacterized protein</fullName>
    </submittedName>
</protein>
<keyword evidence="2" id="KW-1185">Reference proteome</keyword>
<dbReference type="Proteomes" id="UP000265916">
    <property type="component" value="Unassembled WGS sequence"/>
</dbReference>
<dbReference type="RefSeq" id="WP_119531359.1">
    <property type="nucleotide sequence ID" value="NZ_JBHSSP010000001.1"/>
</dbReference>
<reference evidence="1 2" key="1">
    <citation type="submission" date="2017-08" db="EMBL/GenBank/DDBJ databases">
        <title>Reclassification of Bisgaard taxon 37 and 44.</title>
        <authorList>
            <person name="Christensen H."/>
        </authorList>
    </citation>
    <scope>NUCLEOTIDE SEQUENCE [LARGE SCALE GENOMIC DNA]</scope>
    <source>
        <strain evidence="1 2">111</strain>
    </source>
</reference>